<sequence length="563" mass="62053">MRWFLLLWLLLGSAALAARQDTKRKKTTVKTTTTTTTTTARPDHLSKVSGSTNKLPSPGGYKPDGDTVTREGCMPPEVVVNGTNVPGNGGEDFASVQEVQFLGVIGPLEQKRVCKIKCLNGVWVGPLCTIDQDSKKFQPMLRQCFLSPPSPDVVMSFEGKELNLENEVALPHGSVIELRCAEVGLFKFVGQPTIRCGNGQWNAPPPLCQPTSIQKNFSLDAAPTITYNVVSGDAGITSSGQVVILPNSIIHFDCLWQRQDGNPTWTWTATHRQYPSAWAISAEERGWKYRLSIYYAKDTDDGIFTCTTPKGHSNEVHVRVRNIQCPAIDSLDRNRVMAVEGNKMHSQARFACMEGFNLIGPEEITCTASGSWSETPPYCEVIQCPPLNSEDTHLRVESHNRTYGSRVMFSCPTGYRLVGSPVIICLKNQTWSDSPPYCEAIECEPPLAPNNGRVLDNGRYLTGDFLQFTCNAGFVLVGESITVCNDQGEWTFPPPICKPACEFPGEPAHGHVVPTKFHYDIGEMVTVECLHGFRVLGAPRLRCTSTGHWSSPLAHCRPIIYQS</sequence>
<evidence type="ECO:0000256" key="6">
    <source>
        <dbReference type="SAM" id="SignalP"/>
    </source>
</evidence>
<proteinExistence type="predicted"/>
<dbReference type="Gene3D" id="2.10.70.10">
    <property type="entry name" value="Complement Module, domain 1"/>
    <property type="match status" value="5"/>
</dbReference>
<dbReference type="PROSITE" id="PS50835">
    <property type="entry name" value="IG_LIKE"/>
    <property type="match status" value="1"/>
</dbReference>
<name>A0A8T0G0P2_ARGBR</name>
<evidence type="ECO:0000256" key="2">
    <source>
        <dbReference type="ARBA" id="ARBA00022737"/>
    </source>
</evidence>
<dbReference type="AlphaFoldDB" id="A0A8T0G0P2"/>
<evidence type="ECO:0000259" key="7">
    <source>
        <dbReference type="PROSITE" id="PS50835"/>
    </source>
</evidence>
<dbReference type="InterPro" id="IPR000436">
    <property type="entry name" value="Sushi_SCR_CCP_dom"/>
</dbReference>
<feature type="domain" description="Sushi" evidence="8">
    <location>
        <begin position="323"/>
        <end position="381"/>
    </location>
</feature>
<keyword evidence="1 6" id="KW-0732">Signal</keyword>
<keyword evidence="3 4" id="KW-1015">Disulfide bond</keyword>
<gene>
    <name evidence="9" type="ORF">HNY73_001148</name>
</gene>
<feature type="disulfide bond" evidence="4">
    <location>
        <begin position="470"/>
        <end position="497"/>
    </location>
</feature>
<feature type="disulfide bond" evidence="4">
    <location>
        <begin position="411"/>
        <end position="438"/>
    </location>
</feature>
<dbReference type="OMA" id="KAKFACM"/>
<feature type="compositionally biased region" description="Low complexity" evidence="5">
    <location>
        <begin position="29"/>
        <end position="39"/>
    </location>
</feature>
<reference evidence="9" key="2">
    <citation type="submission" date="2020-06" db="EMBL/GenBank/DDBJ databases">
        <authorList>
            <person name="Sheffer M."/>
        </authorList>
    </citation>
    <scope>NUCLEOTIDE SEQUENCE</scope>
</reference>
<evidence type="ECO:0000256" key="3">
    <source>
        <dbReference type="ARBA" id="ARBA00023157"/>
    </source>
</evidence>
<comment type="caution">
    <text evidence="9">The sequence shown here is derived from an EMBL/GenBank/DDBJ whole genome shotgun (WGS) entry which is preliminary data.</text>
</comment>
<feature type="domain" description="Sushi" evidence="8">
    <location>
        <begin position="142"/>
        <end position="210"/>
    </location>
</feature>
<evidence type="ECO:0000259" key="8">
    <source>
        <dbReference type="PROSITE" id="PS50923"/>
    </source>
</evidence>
<evidence type="ECO:0000313" key="10">
    <source>
        <dbReference type="Proteomes" id="UP000807504"/>
    </source>
</evidence>
<feature type="domain" description="Sushi" evidence="8">
    <location>
        <begin position="441"/>
        <end position="499"/>
    </location>
</feature>
<evidence type="ECO:0000256" key="5">
    <source>
        <dbReference type="SAM" id="MobiDB-lite"/>
    </source>
</evidence>
<evidence type="ECO:0000313" key="9">
    <source>
        <dbReference type="EMBL" id="KAF8796811.1"/>
    </source>
</evidence>
<feature type="signal peptide" evidence="6">
    <location>
        <begin position="1"/>
        <end position="17"/>
    </location>
</feature>
<keyword evidence="10" id="KW-1185">Reference proteome</keyword>
<comment type="caution">
    <text evidence="4">Lacks conserved residue(s) required for the propagation of feature annotation.</text>
</comment>
<keyword evidence="2" id="KW-0677">Repeat</keyword>
<protein>
    <submittedName>
        <fullName evidence="9">Locomotion-related protein Hikaru genki like protein</fullName>
    </submittedName>
</protein>
<reference evidence="9" key="1">
    <citation type="journal article" date="2020" name="bioRxiv">
        <title>Chromosome-level reference genome of the European wasp spider Argiope bruennichi: a resource for studies on range expansion and evolutionary adaptation.</title>
        <authorList>
            <person name="Sheffer M.M."/>
            <person name="Hoppe A."/>
            <person name="Krehenwinkel H."/>
            <person name="Uhl G."/>
            <person name="Kuss A.W."/>
            <person name="Jensen L."/>
            <person name="Jensen C."/>
            <person name="Gillespie R.G."/>
            <person name="Hoff K.J."/>
            <person name="Prost S."/>
        </authorList>
    </citation>
    <scope>NUCLEOTIDE SEQUENCE</scope>
</reference>
<dbReference type="InterPro" id="IPR007110">
    <property type="entry name" value="Ig-like_dom"/>
</dbReference>
<feature type="domain" description="Sushi" evidence="8">
    <location>
        <begin position="500"/>
        <end position="558"/>
    </location>
</feature>
<organism evidence="9 10">
    <name type="scientific">Argiope bruennichi</name>
    <name type="common">Wasp spider</name>
    <name type="synonym">Aranea bruennichi</name>
    <dbReference type="NCBI Taxonomy" id="94029"/>
    <lineage>
        <taxon>Eukaryota</taxon>
        <taxon>Metazoa</taxon>
        <taxon>Ecdysozoa</taxon>
        <taxon>Arthropoda</taxon>
        <taxon>Chelicerata</taxon>
        <taxon>Arachnida</taxon>
        <taxon>Araneae</taxon>
        <taxon>Araneomorphae</taxon>
        <taxon>Entelegynae</taxon>
        <taxon>Araneoidea</taxon>
        <taxon>Araneidae</taxon>
        <taxon>Argiope</taxon>
    </lineage>
</organism>
<dbReference type="InterPro" id="IPR051277">
    <property type="entry name" value="SEZ6_CSMD_C4BPB_Regulators"/>
</dbReference>
<keyword evidence="4" id="KW-0768">Sushi</keyword>
<dbReference type="PANTHER" id="PTHR45656:SF4">
    <property type="entry name" value="PROTEIN CBR-CLEC-78"/>
    <property type="match status" value="1"/>
</dbReference>
<feature type="domain" description="Ig-like" evidence="7">
    <location>
        <begin position="223"/>
        <end position="324"/>
    </location>
</feature>
<dbReference type="EMBL" id="JABXBU010000001">
    <property type="protein sequence ID" value="KAF8796811.1"/>
    <property type="molecule type" value="Genomic_DNA"/>
</dbReference>
<evidence type="ECO:0000256" key="4">
    <source>
        <dbReference type="PROSITE-ProRule" id="PRU00302"/>
    </source>
</evidence>
<feature type="domain" description="Sushi" evidence="8">
    <location>
        <begin position="382"/>
        <end position="440"/>
    </location>
</feature>
<evidence type="ECO:0000256" key="1">
    <source>
        <dbReference type="ARBA" id="ARBA00022729"/>
    </source>
</evidence>
<dbReference type="SMART" id="SM00032">
    <property type="entry name" value="CCP"/>
    <property type="match status" value="5"/>
</dbReference>
<accession>A0A8T0G0P2</accession>
<feature type="region of interest" description="Disordered" evidence="5">
    <location>
        <begin position="21"/>
        <end position="62"/>
    </location>
</feature>
<feature type="disulfide bond" evidence="4">
    <location>
        <begin position="529"/>
        <end position="556"/>
    </location>
</feature>
<dbReference type="InterPro" id="IPR035976">
    <property type="entry name" value="Sushi/SCR/CCP_sf"/>
</dbReference>
<dbReference type="PROSITE" id="PS50923">
    <property type="entry name" value="SUSHI"/>
    <property type="match status" value="5"/>
</dbReference>
<dbReference type="Proteomes" id="UP000807504">
    <property type="component" value="Unassembled WGS sequence"/>
</dbReference>
<dbReference type="OrthoDB" id="10026788at2759"/>
<feature type="disulfide bond" evidence="4">
    <location>
        <begin position="352"/>
        <end position="379"/>
    </location>
</feature>
<dbReference type="SUPFAM" id="SSF57535">
    <property type="entry name" value="Complement control module/SCR domain"/>
    <property type="match status" value="5"/>
</dbReference>
<dbReference type="Pfam" id="PF00084">
    <property type="entry name" value="Sushi"/>
    <property type="match status" value="5"/>
</dbReference>
<dbReference type="CDD" id="cd00033">
    <property type="entry name" value="CCP"/>
    <property type="match status" value="5"/>
</dbReference>
<feature type="chain" id="PRO_5035949444" evidence="6">
    <location>
        <begin position="18"/>
        <end position="563"/>
    </location>
</feature>
<dbReference type="PANTHER" id="PTHR45656">
    <property type="entry name" value="PROTEIN CBR-CLEC-78"/>
    <property type="match status" value="1"/>
</dbReference>